<sequence>MHHMTAISYQMRNFWPKERGWYANVDGYHSPRPLLVPWNETYEHGLFPVKNYTSSDPAIPRTFYTRDEPDFYESTLTGTPDELLHYGRLLQLLGAVSVRDVEPLTASTGLEPVEVDNARVGDGDEARSSEKFAVKLPGRLRIDHNGKTIEQETTRFIDLDAVVRASVDIVEPAFFKHAARRLSASEHKAWTSTRLRVSLADFDSLPSLVTHLRNLLEPYFGSPSTGSQVRGIVVELSHWKSTLSWTLDALDANERARGLSLHDVDALRSTKRCQGWDRLVKLPLGWCNPE</sequence>
<dbReference type="Proteomes" id="UP000311382">
    <property type="component" value="Unassembled WGS sequence"/>
</dbReference>
<organism evidence="1 2">
    <name type="scientific">Rhodotorula diobovata</name>
    <dbReference type="NCBI Taxonomy" id="5288"/>
    <lineage>
        <taxon>Eukaryota</taxon>
        <taxon>Fungi</taxon>
        <taxon>Dikarya</taxon>
        <taxon>Basidiomycota</taxon>
        <taxon>Pucciniomycotina</taxon>
        <taxon>Microbotryomycetes</taxon>
        <taxon>Sporidiobolales</taxon>
        <taxon>Sporidiobolaceae</taxon>
        <taxon>Rhodotorula</taxon>
    </lineage>
</organism>
<dbReference type="AlphaFoldDB" id="A0A5C5G3W8"/>
<gene>
    <name evidence="1" type="ORF">DMC30DRAFT_68871</name>
</gene>
<comment type="caution">
    <text evidence="1">The sequence shown here is derived from an EMBL/GenBank/DDBJ whole genome shotgun (WGS) entry which is preliminary data.</text>
</comment>
<dbReference type="EMBL" id="SOZI01000015">
    <property type="protein sequence ID" value="TNY23149.1"/>
    <property type="molecule type" value="Genomic_DNA"/>
</dbReference>
<reference evidence="1 2" key="1">
    <citation type="submission" date="2019-03" db="EMBL/GenBank/DDBJ databases">
        <title>Rhodosporidium diobovatum UCD-FST 08-225 genome sequencing, assembly, and annotation.</title>
        <authorList>
            <person name="Fakankun I.U."/>
            <person name="Fristensky B."/>
            <person name="Levin D.B."/>
        </authorList>
    </citation>
    <scope>NUCLEOTIDE SEQUENCE [LARGE SCALE GENOMIC DNA]</scope>
    <source>
        <strain evidence="1 2">UCD-FST 08-225</strain>
    </source>
</reference>
<accession>A0A5C5G3W8</accession>
<keyword evidence="2" id="KW-1185">Reference proteome</keyword>
<name>A0A5C5G3W8_9BASI</name>
<evidence type="ECO:0000313" key="1">
    <source>
        <dbReference type="EMBL" id="TNY23149.1"/>
    </source>
</evidence>
<evidence type="ECO:0000313" key="2">
    <source>
        <dbReference type="Proteomes" id="UP000311382"/>
    </source>
</evidence>
<protein>
    <submittedName>
        <fullName evidence="1">Uncharacterized protein</fullName>
    </submittedName>
</protein>
<proteinExistence type="predicted"/>